<feature type="domain" description="Aminoglycoside phosphotransferase" evidence="1">
    <location>
        <begin position="22"/>
        <end position="261"/>
    </location>
</feature>
<dbReference type="PANTHER" id="PTHR21310">
    <property type="entry name" value="AMINOGLYCOSIDE PHOSPHOTRANSFERASE-RELATED-RELATED"/>
    <property type="match status" value="1"/>
</dbReference>
<organism evidence="2 3">
    <name type="scientific">Amphibacillus marinus</name>
    <dbReference type="NCBI Taxonomy" id="872970"/>
    <lineage>
        <taxon>Bacteria</taxon>
        <taxon>Bacillati</taxon>
        <taxon>Bacillota</taxon>
        <taxon>Bacilli</taxon>
        <taxon>Bacillales</taxon>
        <taxon>Bacillaceae</taxon>
        <taxon>Amphibacillus</taxon>
    </lineage>
</organism>
<proteinExistence type="predicted"/>
<evidence type="ECO:0000313" key="3">
    <source>
        <dbReference type="Proteomes" id="UP000199300"/>
    </source>
</evidence>
<name>A0A1H8IXQ5_9BACI</name>
<accession>A0A1H8IXQ5</accession>
<dbReference type="EMBL" id="FODJ01000001">
    <property type="protein sequence ID" value="SEN72806.1"/>
    <property type="molecule type" value="Genomic_DNA"/>
</dbReference>
<dbReference type="Proteomes" id="UP000199300">
    <property type="component" value="Unassembled WGS sequence"/>
</dbReference>
<evidence type="ECO:0000313" key="2">
    <source>
        <dbReference type="EMBL" id="SEN72806.1"/>
    </source>
</evidence>
<reference evidence="2 3" key="1">
    <citation type="submission" date="2016-10" db="EMBL/GenBank/DDBJ databases">
        <authorList>
            <person name="de Groot N.N."/>
        </authorList>
    </citation>
    <scope>NUCLEOTIDE SEQUENCE [LARGE SCALE GENOMIC DNA]</scope>
    <source>
        <strain evidence="2 3">CGMCC 1.10434</strain>
    </source>
</reference>
<dbReference type="CDD" id="cd05152">
    <property type="entry name" value="MPH2"/>
    <property type="match status" value="1"/>
</dbReference>
<dbReference type="RefSeq" id="WP_091494924.1">
    <property type="nucleotide sequence ID" value="NZ_FODJ01000001.1"/>
</dbReference>
<dbReference type="Gene3D" id="3.90.1200.10">
    <property type="match status" value="1"/>
</dbReference>
<dbReference type="OrthoDB" id="3806873at2"/>
<keyword evidence="3" id="KW-1185">Reference proteome</keyword>
<protein>
    <submittedName>
        <fullName evidence="2">Macrolide phosphotransferase</fullName>
    </submittedName>
</protein>
<dbReference type="InterPro" id="IPR002575">
    <property type="entry name" value="Aminoglycoside_PTrfase"/>
</dbReference>
<dbReference type="InterPro" id="IPR051678">
    <property type="entry name" value="AGP_Transferase"/>
</dbReference>
<dbReference type="Gene3D" id="3.30.200.20">
    <property type="entry name" value="Phosphorylase Kinase, domain 1"/>
    <property type="match status" value="1"/>
</dbReference>
<dbReference type="InterPro" id="IPR011009">
    <property type="entry name" value="Kinase-like_dom_sf"/>
</dbReference>
<evidence type="ECO:0000259" key="1">
    <source>
        <dbReference type="Pfam" id="PF01636"/>
    </source>
</evidence>
<dbReference type="PANTHER" id="PTHR21310:SF15">
    <property type="entry name" value="AMINOGLYCOSIDE PHOSPHOTRANSFERASE DOMAIN-CONTAINING PROTEIN"/>
    <property type="match status" value="1"/>
</dbReference>
<dbReference type="Pfam" id="PF01636">
    <property type="entry name" value="APH"/>
    <property type="match status" value="1"/>
</dbReference>
<sequence length="299" mass="34154">MHTLKLQQLAHKHGLNILLDSITFNESGVDFQVAYAKDEYDNKWILRIPRRRESLRHAQLEQEALAIIGQHASFEVPKWSIISEEFVAYQQLGGNPAATIDMELQDYIWSFDNMKVPAEYNHSLGQALANLHALPQAPFKKIGIEYLPANQLRSHMKERMKKVNQTYDINPSRWQCWQDWLADDTLWPTHVGVKHGDLHPGHILINNNYQVTGIIDWTEVGIADVSVDFMSHYLLFGQTGLRQLLDAYQNAGGKTWPRMNEHIVNLLTTSGITVAEYAETSGLPEMHETAKQMLASEIN</sequence>
<dbReference type="SUPFAM" id="SSF56112">
    <property type="entry name" value="Protein kinase-like (PK-like)"/>
    <property type="match status" value="1"/>
</dbReference>
<dbReference type="STRING" id="872970.SAMN04488134_101750"/>
<gene>
    <name evidence="2" type="ORF">SAMN04488134_101750</name>
</gene>
<dbReference type="GO" id="GO:0016740">
    <property type="term" value="F:transferase activity"/>
    <property type="evidence" value="ECO:0007669"/>
    <property type="project" value="UniProtKB-KW"/>
</dbReference>
<dbReference type="AlphaFoldDB" id="A0A1H8IXQ5"/>
<keyword evidence="2" id="KW-0808">Transferase</keyword>